<accession>X1VLZ1</accession>
<dbReference type="AlphaFoldDB" id="X1VLZ1"/>
<sequence>MLDLVLGHVRLYDNVPNRFAVKIKVGHTQGHELTDSQACIEHKQGHTVVADRIAHFVGSAGVVSQKVKKFIAIGGFKGGR</sequence>
<reference evidence="1" key="1">
    <citation type="journal article" date="2014" name="Front. Microbiol.">
        <title>High frequency of phylogenetically diverse reductive dehalogenase-homologous genes in deep subseafloor sedimentary metagenomes.</title>
        <authorList>
            <person name="Kawai M."/>
            <person name="Futagami T."/>
            <person name="Toyoda A."/>
            <person name="Takaki Y."/>
            <person name="Nishi S."/>
            <person name="Hori S."/>
            <person name="Arai W."/>
            <person name="Tsubouchi T."/>
            <person name="Morono Y."/>
            <person name="Uchiyama I."/>
            <person name="Ito T."/>
            <person name="Fujiyama A."/>
            <person name="Inagaki F."/>
            <person name="Takami H."/>
        </authorList>
    </citation>
    <scope>NUCLEOTIDE SEQUENCE</scope>
    <source>
        <strain evidence="1">Expedition CK06-06</strain>
    </source>
</reference>
<gene>
    <name evidence="1" type="ORF">S12H4_49095</name>
</gene>
<protein>
    <submittedName>
        <fullName evidence="1">Uncharacterized protein</fullName>
    </submittedName>
</protein>
<organism evidence="1">
    <name type="scientific">marine sediment metagenome</name>
    <dbReference type="NCBI Taxonomy" id="412755"/>
    <lineage>
        <taxon>unclassified sequences</taxon>
        <taxon>metagenomes</taxon>
        <taxon>ecological metagenomes</taxon>
    </lineage>
</organism>
<name>X1VLZ1_9ZZZZ</name>
<evidence type="ECO:0000313" key="1">
    <source>
        <dbReference type="EMBL" id="GAJ09430.1"/>
    </source>
</evidence>
<dbReference type="EMBL" id="BARW01030763">
    <property type="protein sequence ID" value="GAJ09430.1"/>
    <property type="molecule type" value="Genomic_DNA"/>
</dbReference>
<comment type="caution">
    <text evidence="1">The sequence shown here is derived from an EMBL/GenBank/DDBJ whole genome shotgun (WGS) entry which is preliminary data.</text>
</comment>
<proteinExistence type="predicted"/>